<accession>K1LJI5</accession>
<keyword evidence="2" id="KW-1185">Reference proteome</keyword>
<dbReference type="EMBL" id="AGYA01000023">
    <property type="protein sequence ID" value="EKB56915.1"/>
    <property type="molecule type" value="Genomic_DNA"/>
</dbReference>
<dbReference type="RefSeq" id="WP_002663265.1">
    <property type="nucleotide sequence ID" value="NZ_JH932293.1"/>
</dbReference>
<dbReference type="STRING" id="883096.HMPREF9699_01198"/>
<dbReference type="eggNOG" id="ENOG5033CX6">
    <property type="taxonomic scope" value="Bacteria"/>
</dbReference>
<dbReference type="OrthoDB" id="3035737at2"/>
<sequence length="74" mass="8329">MKKSAIKKTNFSLPKNSFIIGLGSVVNIFGGYFEYNTHQSPKEIDTKALQSDWQSVGEDIKKSLNDSFKKVKLC</sequence>
<organism evidence="1 2">
    <name type="scientific">Bergeyella zoohelcum ATCC 43767</name>
    <dbReference type="NCBI Taxonomy" id="883096"/>
    <lineage>
        <taxon>Bacteria</taxon>
        <taxon>Pseudomonadati</taxon>
        <taxon>Bacteroidota</taxon>
        <taxon>Flavobacteriia</taxon>
        <taxon>Flavobacteriales</taxon>
        <taxon>Weeksellaceae</taxon>
        <taxon>Bergeyella</taxon>
    </lineage>
</organism>
<evidence type="ECO:0000313" key="2">
    <source>
        <dbReference type="Proteomes" id="UP000006085"/>
    </source>
</evidence>
<proteinExistence type="predicted"/>
<evidence type="ECO:0000313" key="1">
    <source>
        <dbReference type="EMBL" id="EKB56915.1"/>
    </source>
</evidence>
<protein>
    <submittedName>
        <fullName evidence="1">Uncharacterized protein</fullName>
    </submittedName>
</protein>
<reference evidence="1 2" key="1">
    <citation type="submission" date="2012-07" db="EMBL/GenBank/DDBJ databases">
        <title>The Genome Sequence of Bergeyella zoohelcum ATCC 43767.</title>
        <authorList>
            <consortium name="The Broad Institute Genome Sequencing Platform"/>
            <person name="Earl A."/>
            <person name="Ward D."/>
            <person name="Feldgarden M."/>
            <person name="Gevers D."/>
            <person name="Huys G."/>
            <person name="Walker B."/>
            <person name="Young S.K."/>
            <person name="Zeng Q."/>
            <person name="Gargeya S."/>
            <person name="Fitzgerald M."/>
            <person name="Haas B."/>
            <person name="Abouelleil A."/>
            <person name="Alvarado L."/>
            <person name="Arachchi H.M."/>
            <person name="Berlin A.M."/>
            <person name="Chapman S.B."/>
            <person name="Goldberg J."/>
            <person name="Griggs A."/>
            <person name="Gujja S."/>
            <person name="Hansen M."/>
            <person name="Howarth C."/>
            <person name="Imamovic A."/>
            <person name="Larimer J."/>
            <person name="McCowen C."/>
            <person name="Montmayeur A."/>
            <person name="Murphy C."/>
            <person name="Neiman D."/>
            <person name="Pearson M."/>
            <person name="Priest M."/>
            <person name="Roberts A."/>
            <person name="Saif S."/>
            <person name="Shea T."/>
            <person name="Sisk P."/>
            <person name="Sykes S."/>
            <person name="Wortman J."/>
            <person name="Nusbaum C."/>
            <person name="Birren B."/>
        </authorList>
    </citation>
    <scope>NUCLEOTIDE SEQUENCE [LARGE SCALE GENOMIC DNA]</scope>
    <source>
        <strain evidence="1 2">ATCC 43767</strain>
    </source>
</reference>
<gene>
    <name evidence="1" type="ORF">HMPREF9699_01198</name>
</gene>
<dbReference type="Proteomes" id="UP000006085">
    <property type="component" value="Unassembled WGS sequence"/>
</dbReference>
<comment type="caution">
    <text evidence="1">The sequence shown here is derived from an EMBL/GenBank/DDBJ whole genome shotgun (WGS) entry which is preliminary data.</text>
</comment>
<name>K1LJI5_9FLAO</name>
<dbReference type="AlphaFoldDB" id="K1LJI5"/>
<dbReference type="HOGENOM" id="CLU_196001_0_0_10"/>